<gene>
    <name evidence="3" type="ORF">QLQ84_16010</name>
</gene>
<organism evidence="3 4">
    <name type="scientific">Halomonas kalidii</name>
    <dbReference type="NCBI Taxonomy" id="3043293"/>
    <lineage>
        <taxon>Bacteria</taxon>
        <taxon>Pseudomonadati</taxon>
        <taxon>Pseudomonadota</taxon>
        <taxon>Gammaproteobacteria</taxon>
        <taxon>Oceanospirillales</taxon>
        <taxon>Halomonadaceae</taxon>
        <taxon>Halomonas</taxon>
    </lineage>
</organism>
<feature type="domain" description="DUF1468" evidence="2">
    <location>
        <begin position="31"/>
        <end position="168"/>
    </location>
</feature>
<evidence type="ECO:0000256" key="1">
    <source>
        <dbReference type="SAM" id="Phobius"/>
    </source>
</evidence>
<dbReference type="RefSeq" id="WP_282722758.1">
    <property type="nucleotide sequence ID" value="NZ_JASCQO010000042.1"/>
</dbReference>
<evidence type="ECO:0000313" key="4">
    <source>
        <dbReference type="Proteomes" id="UP001244242"/>
    </source>
</evidence>
<dbReference type="Proteomes" id="UP001244242">
    <property type="component" value="Unassembled WGS sequence"/>
</dbReference>
<evidence type="ECO:0000313" key="3">
    <source>
        <dbReference type="EMBL" id="MDI5935301.1"/>
    </source>
</evidence>
<name>A0ABT6VRA3_9GAMM</name>
<keyword evidence="4" id="KW-1185">Reference proteome</keyword>
<sequence>MSTSTTGEKETPAEKYEWHVSIRSETADLVAASLFILVSIWYIVQAMGFPTRGSAWVQAHTFPIGIGALAIISAIVLALLAIRRILSRQRDEALTIHKPLTVLIGLLCTVAYATVLPWLGFYLTSAIFTTAFGYAAGIRKVWALAALTVGFLVFTKFIFDMALGTPLPTGTWL</sequence>
<comment type="caution">
    <text evidence="3">The sequence shown here is derived from an EMBL/GenBank/DDBJ whole genome shotgun (WGS) entry which is preliminary data.</text>
</comment>
<proteinExistence type="predicted"/>
<protein>
    <submittedName>
        <fullName evidence="3">Tripartite tricarboxylate transporter TctB family protein</fullName>
    </submittedName>
</protein>
<evidence type="ECO:0000259" key="2">
    <source>
        <dbReference type="Pfam" id="PF07331"/>
    </source>
</evidence>
<feature type="transmembrane region" description="Helical" evidence="1">
    <location>
        <begin position="26"/>
        <end position="44"/>
    </location>
</feature>
<keyword evidence="1" id="KW-1133">Transmembrane helix</keyword>
<dbReference type="EMBL" id="JASCQO010000042">
    <property type="protein sequence ID" value="MDI5935301.1"/>
    <property type="molecule type" value="Genomic_DNA"/>
</dbReference>
<keyword evidence="1" id="KW-0812">Transmembrane</keyword>
<reference evidence="3 4" key="1">
    <citation type="submission" date="2023-04" db="EMBL/GenBank/DDBJ databases">
        <title>Halomonas strains isolated from rhizosphere soil.</title>
        <authorList>
            <person name="Xu L."/>
            <person name="Sun J.-Q."/>
        </authorList>
    </citation>
    <scope>NUCLEOTIDE SEQUENCE [LARGE SCALE GENOMIC DNA]</scope>
    <source>
        <strain evidence="3 4">LN1S58</strain>
    </source>
</reference>
<feature type="transmembrane region" description="Helical" evidence="1">
    <location>
        <begin position="94"/>
        <end position="113"/>
    </location>
</feature>
<feature type="transmembrane region" description="Helical" evidence="1">
    <location>
        <begin position="64"/>
        <end position="82"/>
    </location>
</feature>
<keyword evidence="1" id="KW-0472">Membrane</keyword>
<dbReference type="InterPro" id="IPR009936">
    <property type="entry name" value="DUF1468"/>
</dbReference>
<feature type="transmembrane region" description="Helical" evidence="1">
    <location>
        <begin position="141"/>
        <end position="159"/>
    </location>
</feature>
<dbReference type="Pfam" id="PF07331">
    <property type="entry name" value="TctB"/>
    <property type="match status" value="1"/>
</dbReference>
<accession>A0ABT6VRA3</accession>